<protein>
    <recommendedName>
        <fullName evidence="3">Aminoglycoside phosphotransferase domain-containing protein</fullName>
    </recommendedName>
</protein>
<dbReference type="EMBL" id="JAUEPN010000004">
    <property type="protein sequence ID" value="KAK3295839.1"/>
    <property type="molecule type" value="Genomic_DNA"/>
</dbReference>
<dbReference type="PANTHER" id="PTHR21310:SF37">
    <property type="entry name" value="AMINOGLYCOSIDE PHOSPHOTRANSFERASE DOMAIN-CONTAINING PROTEIN"/>
    <property type="match status" value="1"/>
</dbReference>
<evidence type="ECO:0000313" key="2">
    <source>
        <dbReference type="Proteomes" id="UP001278766"/>
    </source>
</evidence>
<dbReference type="PANTHER" id="PTHR21310">
    <property type="entry name" value="AMINOGLYCOSIDE PHOSPHOTRANSFERASE-RELATED-RELATED"/>
    <property type="match status" value="1"/>
</dbReference>
<evidence type="ECO:0008006" key="3">
    <source>
        <dbReference type="Google" id="ProtNLM"/>
    </source>
</evidence>
<organism evidence="1 2">
    <name type="scientific">Chaetomium fimeti</name>
    <dbReference type="NCBI Taxonomy" id="1854472"/>
    <lineage>
        <taxon>Eukaryota</taxon>
        <taxon>Fungi</taxon>
        <taxon>Dikarya</taxon>
        <taxon>Ascomycota</taxon>
        <taxon>Pezizomycotina</taxon>
        <taxon>Sordariomycetes</taxon>
        <taxon>Sordariomycetidae</taxon>
        <taxon>Sordariales</taxon>
        <taxon>Chaetomiaceae</taxon>
        <taxon>Chaetomium</taxon>
    </lineage>
</organism>
<keyword evidence="2" id="KW-1185">Reference proteome</keyword>
<dbReference type="Proteomes" id="UP001278766">
    <property type="component" value="Unassembled WGS sequence"/>
</dbReference>
<proteinExistence type="predicted"/>
<reference evidence="1" key="1">
    <citation type="journal article" date="2023" name="Mol. Phylogenet. Evol.">
        <title>Genome-scale phylogeny and comparative genomics of the fungal order Sordariales.</title>
        <authorList>
            <person name="Hensen N."/>
            <person name="Bonometti L."/>
            <person name="Westerberg I."/>
            <person name="Brannstrom I.O."/>
            <person name="Guillou S."/>
            <person name="Cros-Aarteil S."/>
            <person name="Calhoun S."/>
            <person name="Haridas S."/>
            <person name="Kuo A."/>
            <person name="Mondo S."/>
            <person name="Pangilinan J."/>
            <person name="Riley R."/>
            <person name="LaButti K."/>
            <person name="Andreopoulos B."/>
            <person name="Lipzen A."/>
            <person name="Chen C."/>
            <person name="Yan M."/>
            <person name="Daum C."/>
            <person name="Ng V."/>
            <person name="Clum A."/>
            <person name="Steindorff A."/>
            <person name="Ohm R.A."/>
            <person name="Martin F."/>
            <person name="Silar P."/>
            <person name="Natvig D.O."/>
            <person name="Lalanne C."/>
            <person name="Gautier V."/>
            <person name="Ament-Velasquez S.L."/>
            <person name="Kruys A."/>
            <person name="Hutchinson M.I."/>
            <person name="Powell A.J."/>
            <person name="Barry K."/>
            <person name="Miller A.N."/>
            <person name="Grigoriev I.V."/>
            <person name="Debuchy R."/>
            <person name="Gladieux P."/>
            <person name="Hiltunen Thoren M."/>
            <person name="Johannesson H."/>
        </authorList>
    </citation>
    <scope>NUCLEOTIDE SEQUENCE</scope>
    <source>
        <strain evidence="1">CBS 168.71</strain>
    </source>
</reference>
<dbReference type="Gene3D" id="3.30.200.20">
    <property type="entry name" value="Phosphorylase Kinase, domain 1"/>
    <property type="match status" value="1"/>
</dbReference>
<dbReference type="AlphaFoldDB" id="A0AAE0HFZ5"/>
<reference evidence="1" key="2">
    <citation type="submission" date="2023-06" db="EMBL/GenBank/DDBJ databases">
        <authorList>
            <consortium name="Lawrence Berkeley National Laboratory"/>
            <person name="Haridas S."/>
            <person name="Hensen N."/>
            <person name="Bonometti L."/>
            <person name="Westerberg I."/>
            <person name="Brannstrom I.O."/>
            <person name="Guillou S."/>
            <person name="Cros-Aarteil S."/>
            <person name="Calhoun S."/>
            <person name="Kuo A."/>
            <person name="Mondo S."/>
            <person name="Pangilinan J."/>
            <person name="Riley R."/>
            <person name="Labutti K."/>
            <person name="Andreopoulos B."/>
            <person name="Lipzen A."/>
            <person name="Chen C."/>
            <person name="Yanf M."/>
            <person name="Daum C."/>
            <person name="Ng V."/>
            <person name="Clum A."/>
            <person name="Steindorff A."/>
            <person name="Ohm R."/>
            <person name="Martin F."/>
            <person name="Silar P."/>
            <person name="Natvig D."/>
            <person name="Lalanne C."/>
            <person name="Gautier V."/>
            <person name="Ament-Velasquez S.L."/>
            <person name="Kruys A."/>
            <person name="Hutchinson M.I."/>
            <person name="Powell A.J."/>
            <person name="Barry K."/>
            <person name="Miller A.N."/>
            <person name="Grigoriev I.V."/>
            <person name="Debuchy R."/>
            <person name="Gladieux P."/>
            <person name="Thoren M.H."/>
            <person name="Johannesson H."/>
        </authorList>
    </citation>
    <scope>NUCLEOTIDE SEQUENCE</scope>
    <source>
        <strain evidence="1">CBS 168.71</strain>
    </source>
</reference>
<comment type="caution">
    <text evidence="1">The sequence shown here is derived from an EMBL/GenBank/DDBJ whole genome shotgun (WGS) entry which is preliminary data.</text>
</comment>
<evidence type="ECO:0000313" key="1">
    <source>
        <dbReference type="EMBL" id="KAK3295839.1"/>
    </source>
</evidence>
<dbReference type="GeneID" id="87835467"/>
<dbReference type="SUPFAM" id="SSF56112">
    <property type="entry name" value="Protein kinase-like (PK-like)"/>
    <property type="match status" value="1"/>
</dbReference>
<accession>A0AAE0HFZ5</accession>
<name>A0AAE0HFZ5_9PEZI</name>
<dbReference type="InterPro" id="IPR011009">
    <property type="entry name" value="Kinase-like_dom_sf"/>
</dbReference>
<sequence>MTAYDLIAEADADDECRLWVRKLINARDEVVAFVDSRLDGRGTGVYLGFFKGSFNLSFHIGFGEGRPGVLMRFAKPGHTFSAWRDEKVTNEVRVIEYLREHTTIPLPHVRCWGLADESPAQLGPFIIMDFVEGVRLSTFLKEPNEDDEADLILNPTIEEATLDTIYDQLADYILQLSRLKFSSIGAISKDADSNTWSVTGRPLTFNMNELATNTGYPADQFPDGPFTRASDYFHAIADQHTLHLRTQRNLSKSDGEADARRRFIARHQFRQLIPKYCVDDGDTTNDSFGLFCDDMQPANMLIEPHTLRITALLDFEFTNSAPAQFAHDPPWWLLLRGPDMWLDNHGGRLDEFLARYVPRMEQFLRALERAEDKAGVKADGDVTSTATATATATGDGDGVVDSHHHHHRLRLSARMRESWETGRFWFNYAARTSLDMDDIYWVALHHHEADGDDGIASLDAGTRAEMEELVSLKMEQRRAYNEAYDIRFPEEGSE</sequence>
<dbReference type="RefSeq" id="XP_062659353.1">
    <property type="nucleotide sequence ID" value="XM_062798519.1"/>
</dbReference>
<dbReference type="InterPro" id="IPR051678">
    <property type="entry name" value="AGP_Transferase"/>
</dbReference>
<gene>
    <name evidence="1" type="ORF">B0H64DRAFT_156204</name>
</gene>